<sequence>MGMVSMNCTSPVATTSMQGVRTRPTSPSSNFTTYSLPRAGDQLDTLDPAVQDVIQAKPKGGRRGAGGGGCAAMGAAIRQLLNCSYSPAFFQHCHQHSRVELGHELDDSPILAGHNNDKNVHGDHSSTGMETGGAAGGEDLRLRTEMKSVLRHLEVRWQLFNEALSKFGDLDAMLAVCADSNRRWRCYKGGTAKDARLVDVLQSFIDRKLSMDVFINKVTQLLPGAMGLTLDCSYETSSWGQQLQQPLHEDSGVAAIQAQVPALEEVLQDFKTIQQIGISDDDVQRIRSSSKPRCVLEEDCYTLYDQKGNVVEEGRQVVIWEQQNSIWYIHGCVSYPLTTL</sequence>
<accession>A0ABP1APA9</accession>
<reference evidence="2" key="1">
    <citation type="submission" date="2024-03" db="EMBL/GenBank/DDBJ databases">
        <authorList>
            <consortium name="ELIXIR-Norway"/>
            <consortium name="Elixir Norway"/>
        </authorList>
    </citation>
    <scope>NUCLEOTIDE SEQUENCE</scope>
</reference>
<evidence type="ECO:0000313" key="2">
    <source>
        <dbReference type="EMBL" id="CAK9864397.1"/>
    </source>
</evidence>
<feature type="compositionally biased region" description="Basic and acidic residues" evidence="1">
    <location>
        <begin position="115"/>
        <end position="124"/>
    </location>
</feature>
<gene>
    <name evidence="2" type="ORF">CSSPJE1EN2_LOCUS7392</name>
</gene>
<evidence type="ECO:0000313" key="3">
    <source>
        <dbReference type="Proteomes" id="UP001497522"/>
    </source>
</evidence>
<feature type="region of interest" description="Disordered" evidence="1">
    <location>
        <begin position="112"/>
        <end position="136"/>
    </location>
</feature>
<dbReference type="Proteomes" id="UP001497522">
    <property type="component" value="Chromosome 14"/>
</dbReference>
<name>A0ABP1APA9_9BRYO</name>
<evidence type="ECO:0000256" key="1">
    <source>
        <dbReference type="SAM" id="MobiDB-lite"/>
    </source>
</evidence>
<feature type="region of interest" description="Disordered" evidence="1">
    <location>
        <begin position="1"/>
        <end position="34"/>
    </location>
</feature>
<protein>
    <recommendedName>
        <fullName evidence="4">Transcription factor</fullName>
    </recommendedName>
</protein>
<dbReference type="EMBL" id="OZ023715">
    <property type="protein sequence ID" value="CAK9864397.1"/>
    <property type="molecule type" value="Genomic_DNA"/>
</dbReference>
<keyword evidence="3" id="KW-1185">Reference proteome</keyword>
<proteinExistence type="predicted"/>
<organism evidence="2 3">
    <name type="scientific">Sphagnum jensenii</name>
    <dbReference type="NCBI Taxonomy" id="128206"/>
    <lineage>
        <taxon>Eukaryota</taxon>
        <taxon>Viridiplantae</taxon>
        <taxon>Streptophyta</taxon>
        <taxon>Embryophyta</taxon>
        <taxon>Bryophyta</taxon>
        <taxon>Sphagnophytina</taxon>
        <taxon>Sphagnopsida</taxon>
        <taxon>Sphagnales</taxon>
        <taxon>Sphagnaceae</taxon>
        <taxon>Sphagnum</taxon>
    </lineage>
</organism>
<evidence type="ECO:0008006" key="4">
    <source>
        <dbReference type="Google" id="ProtNLM"/>
    </source>
</evidence>